<protein>
    <submittedName>
        <fullName evidence="2">Uncharacterized protein</fullName>
    </submittedName>
</protein>
<sequence>MPIKKGQSKRFFKGSYPSGVSKRELSSDHQVDVS</sequence>
<evidence type="ECO:0000313" key="2">
    <source>
        <dbReference type="EMBL" id="JAD49905.1"/>
    </source>
</evidence>
<accession>A0A0A9ALS4</accession>
<proteinExistence type="predicted"/>
<reference evidence="2" key="2">
    <citation type="journal article" date="2015" name="Data Brief">
        <title>Shoot transcriptome of the giant reed, Arundo donax.</title>
        <authorList>
            <person name="Barrero R.A."/>
            <person name="Guerrero F.D."/>
            <person name="Moolhuijzen P."/>
            <person name="Goolsby J.A."/>
            <person name="Tidwell J."/>
            <person name="Bellgard S.E."/>
            <person name="Bellgard M.I."/>
        </authorList>
    </citation>
    <scope>NUCLEOTIDE SEQUENCE</scope>
    <source>
        <tissue evidence="2">Shoot tissue taken approximately 20 cm above the soil surface</tissue>
    </source>
</reference>
<evidence type="ECO:0000256" key="1">
    <source>
        <dbReference type="SAM" id="MobiDB-lite"/>
    </source>
</evidence>
<reference evidence="2" key="1">
    <citation type="submission" date="2014-09" db="EMBL/GenBank/DDBJ databases">
        <authorList>
            <person name="Magalhaes I.L.F."/>
            <person name="Oliveira U."/>
            <person name="Santos F.R."/>
            <person name="Vidigal T.H.D.A."/>
            <person name="Brescovit A.D."/>
            <person name="Santos A.J."/>
        </authorList>
    </citation>
    <scope>NUCLEOTIDE SEQUENCE</scope>
    <source>
        <tissue evidence="2">Shoot tissue taken approximately 20 cm above the soil surface</tissue>
    </source>
</reference>
<feature type="compositionally biased region" description="Basic and acidic residues" evidence="1">
    <location>
        <begin position="21"/>
        <end position="34"/>
    </location>
</feature>
<feature type="region of interest" description="Disordered" evidence="1">
    <location>
        <begin position="1"/>
        <end position="34"/>
    </location>
</feature>
<organism evidence="2">
    <name type="scientific">Arundo donax</name>
    <name type="common">Giant reed</name>
    <name type="synonym">Donax arundinaceus</name>
    <dbReference type="NCBI Taxonomy" id="35708"/>
    <lineage>
        <taxon>Eukaryota</taxon>
        <taxon>Viridiplantae</taxon>
        <taxon>Streptophyta</taxon>
        <taxon>Embryophyta</taxon>
        <taxon>Tracheophyta</taxon>
        <taxon>Spermatophyta</taxon>
        <taxon>Magnoliopsida</taxon>
        <taxon>Liliopsida</taxon>
        <taxon>Poales</taxon>
        <taxon>Poaceae</taxon>
        <taxon>PACMAD clade</taxon>
        <taxon>Arundinoideae</taxon>
        <taxon>Arundineae</taxon>
        <taxon>Arundo</taxon>
    </lineage>
</organism>
<feature type="compositionally biased region" description="Basic residues" evidence="1">
    <location>
        <begin position="1"/>
        <end position="12"/>
    </location>
</feature>
<dbReference type="EMBL" id="GBRH01247990">
    <property type="protein sequence ID" value="JAD49905.1"/>
    <property type="molecule type" value="Transcribed_RNA"/>
</dbReference>
<name>A0A0A9ALS4_ARUDO</name>
<dbReference type="AlphaFoldDB" id="A0A0A9ALS4"/>